<organism evidence="2 3">
    <name type="scientific">Penaeus vannamei</name>
    <name type="common">Whiteleg shrimp</name>
    <name type="synonym">Litopenaeus vannamei</name>
    <dbReference type="NCBI Taxonomy" id="6689"/>
    <lineage>
        <taxon>Eukaryota</taxon>
        <taxon>Metazoa</taxon>
        <taxon>Ecdysozoa</taxon>
        <taxon>Arthropoda</taxon>
        <taxon>Crustacea</taxon>
        <taxon>Multicrustacea</taxon>
        <taxon>Malacostraca</taxon>
        <taxon>Eumalacostraca</taxon>
        <taxon>Eucarida</taxon>
        <taxon>Decapoda</taxon>
        <taxon>Dendrobranchiata</taxon>
        <taxon>Penaeoidea</taxon>
        <taxon>Penaeidae</taxon>
        <taxon>Penaeus</taxon>
    </lineage>
</organism>
<evidence type="ECO:0000256" key="1">
    <source>
        <dbReference type="SAM" id="MobiDB-lite"/>
    </source>
</evidence>
<gene>
    <name evidence="2" type="ORF">C7M84_004114</name>
</gene>
<dbReference type="OrthoDB" id="5978043at2759"/>
<proteinExistence type="predicted"/>
<sequence length="383" mass="41645">MELDDCRHRISFTRGGTTGYHVPACHDAADETPEAVEVPELSQSPSPVAVSPVNLAEESVVEARSGNFVAATVTRSSPDYSRLATVETCTDRLTVPRTLVTVHGRHSSVWVVNPHPKPRKVRPGTVLGYASFLEPKEVVCTVPASSMTSDTPASKPPAELLMATATPDLESEEFPQEDEFLHCGEFQDDNYHSTACLDFGYEDEDFVFTDTSALNEASQYVELEAACAAEDSGTGSTEAVGAPLPIALEHLTADQEGQLRSQHFSVDKLAVGNHVPDLLSRPAGDGSPPAQKACPLEQAQEPHEDATDPLDLTRMTAVQVREHQLQDPVCEDMLGWLEGRQTVPGERPAALSSFEVEGVLYYLRTFPDQVVRQVYVPISSHRP</sequence>
<reference evidence="2 3" key="1">
    <citation type="submission" date="2018-04" db="EMBL/GenBank/DDBJ databases">
        <authorList>
            <person name="Zhang X."/>
            <person name="Yuan J."/>
            <person name="Li F."/>
            <person name="Xiang J."/>
        </authorList>
    </citation>
    <scope>NUCLEOTIDE SEQUENCE [LARGE SCALE GENOMIC DNA]</scope>
    <source>
        <tissue evidence="2">Muscle</tissue>
    </source>
</reference>
<keyword evidence="3" id="KW-1185">Reference proteome</keyword>
<name>A0A423TLD0_PENVA</name>
<dbReference type="EMBL" id="QCYY01001546">
    <property type="protein sequence ID" value="ROT77257.1"/>
    <property type="molecule type" value="Genomic_DNA"/>
</dbReference>
<evidence type="ECO:0000313" key="2">
    <source>
        <dbReference type="EMBL" id="ROT77257.1"/>
    </source>
</evidence>
<comment type="caution">
    <text evidence="2">The sequence shown here is derived from an EMBL/GenBank/DDBJ whole genome shotgun (WGS) entry which is preliminary data.</text>
</comment>
<dbReference type="Proteomes" id="UP000283509">
    <property type="component" value="Unassembled WGS sequence"/>
</dbReference>
<reference evidence="2 3" key="2">
    <citation type="submission" date="2019-01" db="EMBL/GenBank/DDBJ databases">
        <title>The decoding of complex shrimp genome reveals the adaptation for benthos swimmer, frequently molting mechanism and breeding impact on genome.</title>
        <authorList>
            <person name="Sun Y."/>
            <person name="Gao Y."/>
            <person name="Yu Y."/>
        </authorList>
    </citation>
    <scope>NUCLEOTIDE SEQUENCE [LARGE SCALE GENOMIC DNA]</scope>
    <source>
        <tissue evidence="2">Muscle</tissue>
    </source>
</reference>
<feature type="region of interest" description="Disordered" evidence="1">
    <location>
        <begin position="275"/>
        <end position="308"/>
    </location>
</feature>
<evidence type="ECO:0000313" key="3">
    <source>
        <dbReference type="Proteomes" id="UP000283509"/>
    </source>
</evidence>
<accession>A0A423TLD0</accession>
<protein>
    <submittedName>
        <fullName evidence="2">Uncharacterized protein</fullName>
    </submittedName>
</protein>
<dbReference type="AlphaFoldDB" id="A0A423TLD0"/>